<proteinExistence type="predicted"/>
<gene>
    <name evidence="2" type="ORF">COMA1_30096</name>
</gene>
<protein>
    <recommendedName>
        <fullName evidence="4">DUF218 domain-containing protein</fullName>
    </recommendedName>
</protein>
<organism evidence="2 3">
    <name type="scientific">Candidatus Nitrospira nitrosa</name>
    <dbReference type="NCBI Taxonomy" id="1742972"/>
    <lineage>
        <taxon>Bacteria</taxon>
        <taxon>Pseudomonadati</taxon>
        <taxon>Nitrospirota</taxon>
        <taxon>Nitrospiria</taxon>
        <taxon>Nitrospirales</taxon>
        <taxon>Nitrospiraceae</taxon>
        <taxon>Nitrospira</taxon>
    </lineage>
</organism>
<feature type="transmembrane region" description="Helical" evidence="1">
    <location>
        <begin position="7"/>
        <end position="27"/>
    </location>
</feature>
<name>A0A0S4LN59_9BACT</name>
<dbReference type="OrthoDB" id="9808742at2"/>
<dbReference type="AlphaFoldDB" id="A0A0S4LN59"/>
<evidence type="ECO:0000256" key="1">
    <source>
        <dbReference type="SAM" id="Phobius"/>
    </source>
</evidence>
<keyword evidence="1" id="KW-0472">Membrane</keyword>
<keyword evidence="1" id="KW-1133">Transmembrane helix</keyword>
<keyword evidence="1" id="KW-0812">Transmembrane</keyword>
<dbReference type="STRING" id="1742972.COMA1_30096"/>
<evidence type="ECO:0000313" key="3">
    <source>
        <dbReference type="Proteomes" id="UP000199032"/>
    </source>
</evidence>
<keyword evidence="3" id="KW-1185">Reference proteome</keyword>
<dbReference type="RefSeq" id="WP_090749073.1">
    <property type="nucleotide sequence ID" value="NZ_CZQA01000009.1"/>
</dbReference>
<dbReference type="EMBL" id="CZQA01000009">
    <property type="protein sequence ID" value="CUS36514.1"/>
    <property type="molecule type" value="Genomic_DNA"/>
</dbReference>
<dbReference type="Proteomes" id="UP000199032">
    <property type="component" value="Unassembled WGS sequence"/>
</dbReference>
<sequence>MSGTIKSWIVAVLLAVVVFVFTIHDFLAMNDPVQANILVVEGWIWESAAMKDAAKEFNSGGYDLVVTVGTLPRWQADEPLEENAAAHAADQLRKFGVNEQVIQILTVPNIDRHRTYTSALAVKRWLLDSHIHVVGINVFTLGAHARKSLVLFKRAFGENTPIGVIAGIEDSYDPEQWWLSVKGIYIVLRKTIGYLYAEWWPLPDDLLASTGQVAWLGRNSYGSC</sequence>
<evidence type="ECO:0008006" key="4">
    <source>
        <dbReference type="Google" id="ProtNLM"/>
    </source>
</evidence>
<accession>A0A0S4LN59</accession>
<evidence type="ECO:0000313" key="2">
    <source>
        <dbReference type="EMBL" id="CUS36514.1"/>
    </source>
</evidence>
<reference evidence="2 3" key="1">
    <citation type="submission" date="2015-10" db="EMBL/GenBank/DDBJ databases">
        <authorList>
            <person name="Gilbert D.G."/>
        </authorList>
    </citation>
    <scope>NUCLEOTIDE SEQUENCE [LARGE SCALE GENOMIC DNA]</scope>
    <source>
        <strain evidence="2">COMA1</strain>
    </source>
</reference>